<dbReference type="AlphaFoldDB" id="A0A0A9D426"/>
<proteinExistence type="predicted"/>
<reference evidence="1" key="2">
    <citation type="journal article" date="2015" name="Data Brief">
        <title>Shoot transcriptome of the giant reed, Arundo donax.</title>
        <authorList>
            <person name="Barrero R.A."/>
            <person name="Guerrero F.D."/>
            <person name="Moolhuijzen P."/>
            <person name="Goolsby J.A."/>
            <person name="Tidwell J."/>
            <person name="Bellgard S.E."/>
            <person name="Bellgard M.I."/>
        </authorList>
    </citation>
    <scope>NUCLEOTIDE SEQUENCE</scope>
    <source>
        <tissue evidence="1">Shoot tissue taken approximately 20 cm above the soil surface</tissue>
    </source>
</reference>
<evidence type="ECO:0000313" key="1">
    <source>
        <dbReference type="EMBL" id="JAD83354.1"/>
    </source>
</evidence>
<sequence>MMKQSPNRNTMTSCILEKEWCSQQVKDFFFFFTKLSNNCWLADSLSNSLASSTLTG</sequence>
<reference evidence="1" key="1">
    <citation type="submission" date="2014-09" db="EMBL/GenBank/DDBJ databases">
        <authorList>
            <person name="Magalhaes I.L.F."/>
            <person name="Oliveira U."/>
            <person name="Santos F.R."/>
            <person name="Vidigal T.H.D.A."/>
            <person name="Brescovit A.D."/>
            <person name="Santos A.J."/>
        </authorList>
    </citation>
    <scope>NUCLEOTIDE SEQUENCE</scope>
    <source>
        <tissue evidence="1">Shoot tissue taken approximately 20 cm above the soil surface</tissue>
    </source>
</reference>
<dbReference type="EMBL" id="GBRH01214541">
    <property type="protein sequence ID" value="JAD83354.1"/>
    <property type="molecule type" value="Transcribed_RNA"/>
</dbReference>
<name>A0A0A9D426_ARUDO</name>
<organism evidence="1">
    <name type="scientific">Arundo donax</name>
    <name type="common">Giant reed</name>
    <name type="synonym">Donax arundinaceus</name>
    <dbReference type="NCBI Taxonomy" id="35708"/>
    <lineage>
        <taxon>Eukaryota</taxon>
        <taxon>Viridiplantae</taxon>
        <taxon>Streptophyta</taxon>
        <taxon>Embryophyta</taxon>
        <taxon>Tracheophyta</taxon>
        <taxon>Spermatophyta</taxon>
        <taxon>Magnoliopsida</taxon>
        <taxon>Liliopsida</taxon>
        <taxon>Poales</taxon>
        <taxon>Poaceae</taxon>
        <taxon>PACMAD clade</taxon>
        <taxon>Arundinoideae</taxon>
        <taxon>Arundineae</taxon>
        <taxon>Arundo</taxon>
    </lineage>
</organism>
<accession>A0A0A9D426</accession>
<protein>
    <submittedName>
        <fullName evidence="1">Uncharacterized protein</fullName>
    </submittedName>
</protein>